<keyword evidence="1" id="KW-0175">Coiled coil</keyword>
<keyword evidence="3" id="KW-1185">Reference proteome</keyword>
<accession>A0ABM8JKF8</accession>
<name>A0ABM8JKF8_9MOLU</name>
<dbReference type="InterPro" id="IPR002514">
    <property type="entry name" value="Transposase_8"/>
</dbReference>
<evidence type="ECO:0000313" key="3">
    <source>
        <dbReference type="Proteomes" id="UP001473424"/>
    </source>
</evidence>
<dbReference type="EMBL" id="AP028955">
    <property type="protein sequence ID" value="BET37692.1"/>
    <property type="molecule type" value="Genomic_DNA"/>
</dbReference>
<reference evidence="3" key="1">
    <citation type="journal article" date="2024" name="FEMS Microbiol. Lett.">
        <title>Genomic insights into Spiroplasma endosymbionts that induce male-killing and protective phenotypes in the pea aphid.</title>
        <authorList>
            <person name="Arai H."/>
            <person name="Legeai F."/>
            <person name="Kageyama D."/>
            <person name="Sugio A."/>
            <person name="Simon J.C."/>
        </authorList>
    </citation>
    <scope>NUCLEOTIDE SEQUENCE [LARGE SCALE GENOMIC DNA]</scope>
    <source>
        <strain evidence="3">sAp269</strain>
    </source>
</reference>
<evidence type="ECO:0008006" key="4">
    <source>
        <dbReference type="Google" id="ProtNLM"/>
    </source>
</evidence>
<evidence type="ECO:0000313" key="2">
    <source>
        <dbReference type="EMBL" id="BET37692.1"/>
    </source>
</evidence>
<feature type="coiled-coil region" evidence="1">
    <location>
        <begin position="58"/>
        <end position="85"/>
    </location>
</feature>
<protein>
    <recommendedName>
        <fullName evidence="4">Transposase</fullName>
    </recommendedName>
</protein>
<dbReference type="Gene3D" id="1.10.10.60">
    <property type="entry name" value="Homeodomain-like"/>
    <property type="match status" value="1"/>
</dbReference>
<dbReference type="Pfam" id="PF01527">
    <property type="entry name" value="HTH_Tnp_1"/>
    <property type="match status" value="1"/>
</dbReference>
<dbReference type="PANTHER" id="PTHR33215">
    <property type="entry name" value="PROTEIN DISTAL ANTENNA"/>
    <property type="match status" value="1"/>
</dbReference>
<dbReference type="RefSeq" id="WP_353306508.1">
    <property type="nucleotide sequence ID" value="NZ_AP028955.1"/>
</dbReference>
<dbReference type="Proteomes" id="UP001473424">
    <property type="component" value="Chromosome"/>
</dbReference>
<dbReference type="InterPro" id="IPR009057">
    <property type="entry name" value="Homeodomain-like_sf"/>
</dbReference>
<gene>
    <name evidence="2" type="ORF">SAP269_02810</name>
</gene>
<organism evidence="2 3">
    <name type="scientific">Spiroplasma ixodetis</name>
    <dbReference type="NCBI Taxonomy" id="2141"/>
    <lineage>
        <taxon>Bacteria</taxon>
        <taxon>Bacillati</taxon>
        <taxon>Mycoplasmatota</taxon>
        <taxon>Mollicutes</taxon>
        <taxon>Entomoplasmatales</taxon>
        <taxon>Spiroplasmataceae</taxon>
        <taxon>Spiroplasma</taxon>
    </lineage>
</organism>
<dbReference type="InterPro" id="IPR051839">
    <property type="entry name" value="RD_transcriptional_regulator"/>
</dbReference>
<dbReference type="PANTHER" id="PTHR33215:SF11">
    <property type="entry name" value="BLR1542 PROTEIN"/>
    <property type="match status" value="1"/>
</dbReference>
<sequence>MANINSYSDEFKKQIVALYQSGKSVSCLAKEYNVTRAATYNWIKQFTNSGSFKTKDNRSVEENELIKLRKELKQLRMENDILKQATLIIVRK</sequence>
<evidence type="ECO:0000256" key="1">
    <source>
        <dbReference type="SAM" id="Coils"/>
    </source>
</evidence>
<dbReference type="SUPFAM" id="SSF46689">
    <property type="entry name" value="Homeodomain-like"/>
    <property type="match status" value="1"/>
</dbReference>
<proteinExistence type="predicted"/>